<protein>
    <recommendedName>
        <fullName evidence="4">Protein ECM13</fullName>
    </recommendedName>
</protein>
<dbReference type="PANTHER" id="PTHR36826">
    <property type="entry name" value="PROTEIN ECM13"/>
    <property type="match status" value="1"/>
</dbReference>
<sequence>MVTTTSFSPLHPTSSSTTTSSHTSTSTASPLAKKMSITQTYFLAHKARAKLSREAAQPDHNLRLLVGHANLLDSLMLDLAEAEREQESWFNQSVRGANPKNNEERHIQWADSVPTRSEEDWEADSSDSESDSDDSDFDEEDEDVEMADVVSLKRMPSYTPATPQLPSIQVDEVLDDDDAEEDDEEDFAALTLTRSPSHSASPPELDLDSESSDDESMPPSPPFASIPTFSDKRRESTAAEAYDSKASEDDDKADFYNDGYYLPPRNPNRLVSAISVY</sequence>
<evidence type="ECO:0000313" key="2">
    <source>
        <dbReference type="EMBL" id="KAK7937870.1"/>
    </source>
</evidence>
<dbReference type="PANTHER" id="PTHR36826:SF1">
    <property type="entry name" value="PROTEIN ECM13"/>
    <property type="match status" value="1"/>
</dbReference>
<feature type="compositionally biased region" description="Basic and acidic residues" evidence="1">
    <location>
        <begin position="230"/>
        <end position="247"/>
    </location>
</feature>
<organism evidence="2 3">
    <name type="scientific">Apiospora aurea</name>
    <dbReference type="NCBI Taxonomy" id="335848"/>
    <lineage>
        <taxon>Eukaryota</taxon>
        <taxon>Fungi</taxon>
        <taxon>Dikarya</taxon>
        <taxon>Ascomycota</taxon>
        <taxon>Pezizomycotina</taxon>
        <taxon>Sordariomycetes</taxon>
        <taxon>Xylariomycetidae</taxon>
        <taxon>Amphisphaeriales</taxon>
        <taxon>Apiosporaceae</taxon>
        <taxon>Apiospora</taxon>
    </lineage>
</organism>
<dbReference type="RefSeq" id="XP_066693198.1">
    <property type="nucleotide sequence ID" value="XM_066850960.1"/>
</dbReference>
<feature type="compositionally biased region" description="Acidic residues" evidence="1">
    <location>
        <begin position="172"/>
        <end position="187"/>
    </location>
</feature>
<dbReference type="InterPro" id="IPR037738">
    <property type="entry name" value="Ecm13-like"/>
</dbReference>
<proteinExistence type="predicted"/>
<keyword evidence="3" id="KW-1185">Reference proteome</keyword>
<evidence type="ECO:0000313" key="3">
    <source>
        <dbReference type="Proteomes" id="UP001391051"/>
    </source>
</evidence>
<feature type="region of interest" description="Disordered" evidence="1">
    <location>
        <begin position="1"/>
        <end position="31"/>
    </location>
</feature>
<feature type="compositionally biased region" description="Acidic residues" evidence="1">
    <location>
        <begin position="205"/>
        <end position="216"/>
    </location>
</feature>
<dbReference type="GeneID" id="92084022"/>
<gene>
    <name evidence="2" type="ORF">PG986_014738</name>
</gene>
<dbReference type="EMBL" id="JAQQWE010000010">
    <property type="protein sequence ID" value="KAK7937870.1"/>
    <property type="molecule type" value="Genomic_DNA"/>
</dbReference>
<evidence type="ECO:0008006" key="4">
    <source>
        <dbReference type="Google" id="ProtNLM"/>
    </source>
</evidence>
<accession>A0ABR1PUD7</accession>
<feature type="compositionally biased region" description="Acidic residues" evidence="1">
    <location>
        <begin position="119"/>
        <end position="146"/>
    </location>
</feature>
<dbReference type="Proteomes" id="UP001391051">
    <property type="component" value="Unassembled WGS sequence"/>
</dbReference>
<comment type="caution">
    <text evidence="2">The sequence shown here is derived from an EMBL/GenBank/DDBJ whole genome shotgun (WGS) entry which is preliminary data.</text>
</comment>
<reference evidence="2 3" key="1">
    <citation type="submission" date="2023-01" db="EMBL/GenBank/DDBJ databases">
        <title>Analysis of 21 Apiospora genomes using comparative genomics revels a genus with tremendous synthesis potential of carbohydrate active enzymes and secondary metabolites.</title>
        <authorList>
            <person name="Sorensen T."/>
        </authorList>
    </citation>
    <scope>NUCLEOTIDE SEQUENCE [LARGE SCALE GENOMIC DNA]</scope>
    <source>
        <strain evidence="2 3">CBS 24483</strain>
    </source>
</reference>
<evidence type="ECO:0000256" key="1">
    <source>
        <dbReference type="SAM" id="MobiDB-lite"/>
    </source>
</evidence>
<feature type="region of interest" description="Disordered" evidence="1">
    <location>
        <begin position="90"/>
        <end position="267"/>
    </location>
</feature>
<name>A0ABR1PUD7_9PEZI</name>